<dbReference type="PANTHER" id="PTHR38593">
    <property type="entry name" value="BLR2558 PROTEIN"/>
    <property type="match status" value="1"/>
</dbReference>
<feature type="signal peptide" evidence="2">
    <location>
        <begin position="1"/>
        <end position="21"/>
    </location>
</feature>
<gene>
    <name evidence="4" type="ORF">J4D97_11390</name>
</gene>
<accession>A0ABS3TC76</accession>
<keyword evidence="5" id="KW-1185">Reference proteome</keyword>
<dbReference type="Gene3D" id="1.20.1260.10">
    <property type="match status" value="1"/>
</dbReference>
<dbReference type="EMBL" id="JAGETX010000005">
    <property type="protein sequence ID" value="MBO3271255.1"/>
    <property type="molecule type" value="Genomic_DNA"/>
</dbReference>
<dbReference type="PANTHER" id="PTHR38593:SF1">
    <property type="entry name" value="BLR2558 PROTEIN"/>
    <property type="match status" value="1"/>
</dbReference>
<organism evidence="4 5">
    <name type="scientific">Hymenobacter defluvii</name>
    <dbReference type="NCBI Taxonomy" id="2054411"/>
    <lineage>
        <taxon>Bacteria</taxon>
        <taxon>Pseudomonadati</taxon>
        <taxon>Bacteroidota</taxon>
        <taxon>Cytophagia</taxon>
        <taxon>Cytophagales</taxon>
        <taxon>Hymenobacteraceae</taxon>
        <taxon>Hymenobacter</taxon>
    </lineage>
</organism>
<reference evidence="4 5" key="1">
    <citation type="submission" date="2021-03" db="EMBL/GenBank/DDBJ databases">
        <authorList>
            <person name="Kim M.K."/>
        </authorList>
    </citation>
    <scope>NUCLEOTIDE SEQUENCE [LARGE SCALE GENOMIC DNA]</scope>
    <source>
        <strain evidence="4 5">BT507</strain>
    </source>
</reference>
<keyword evidence="2" id="KW-0732">Signal</keyword>
<evidence type="ECO:0000256" key="1">
    <source>
        <dbReference type="SAM" id="MobiDB-lite"/>
    </source>
</evidence>
<evidence type="ECO:0000259" key="3">
    <source>
        <dbReference type="Pfam" id="PF13628"/>
    </source>
</evidence>
<dbReference type="RefSeq" id="WP_208307691.1">
    <property type="nucleotide sequence ID" value="NZ_JAGETX010000005.1"/>
</dbReference>
<dbReference type="InterPro" id="IPR025419">
    <property type="entry name" value="DUF4142"/>
</dbReference>
<feature type="domain" description="DUF4142" evidence="3">
    <location>
        <begin position="76"/>
        <end position="208"/>
    </location>
</feature>
<feature type="region of interest" description="Disordered" evidence="1">
    <location>
        <begin position="25"/>
        <end position="49"/>
    </location>
</feature>
<proteinExistence type="predicted"/>
<evidence type="ECO:0000256" key="2">
    <source>
        <dbReference type="SAM" id="SignalP"/>
    </source>
</evidence>
<dbReference type="Pfam" id="PF13628">
    <property type="entry name" value="DUF4142"/>
    <property type="match status" value="1"/>
</dbReference>
<sequence length="214" mass="22936">MKTSFLTLTYVTALVAMSACSQDNTATTDTAAGNVSNTDSGPMTMHVPDTSNTDVTTAAEARTAPPMLNGSTITGKDFVLKADQGGHNEIGLSKLALEKGVTGDVKAFATKMIDDHTKAGNELKAVAQKKNIALPGEMDPYHKSLYDQMSKMSGKQFEQAYVSQMVKDHQQTVDLLNGEIQAGSDPDVKAWAQKTLPVVQQHTTMAQHNEGMNM</sequence>
<comment type="caution">
    <text evidence="4">The sequence shown here is derived from an EMBL/GenBank/DDBJ whole genome shotgun (WGS) entry which is preliminary data.</text>
</comment>
<dbReference type="Proteomes" id="UP000670527">
    <property type="component" value="Unassembled WGS sequence"/>
</dbReference>
<name>A0ABS3TC76_9BACT</name>
<feature type="chain" id="PRO_5045205591" evidence="2">
    <location>
        <begin position="22"/>
        <end position="214"/>
    </location>
</feature>
<protein>
    <submittedName>
        <fullName evidence="4">DUF4142 domain-containing protein</fullName>
    </submittedName>
</protein>
<evidence type="ECO:0000313" key="5">
    <source>
        <dbReference type="Proteomes" id="UP000670527"/>
    </source>
</evidence>
<dbReference type="InterPro" id="IPR012347">
    <property type="entry name" value="Ferritin-like"/>
</dbReference>
<evidence type="ECO:0000313" key="4">
    <source>
        <dbReference type="EMBL" id="MBO3271255.1"/>
    </source>
</evidence>
<dbReference type="PROSITE" id="PS51257">
    <property type="entry name" value="PROKAR_LIPOPROTEIN"/>
    <property type="match status" value="1"/>
</dbReference>